<dbReference type="EC" id="3.4.16.-" evidence="7"/>
<accession>A0ABD2MT31</accession>
<keyword evidence="6" id="KW-0325">Glycoprotein</keyword>
<keyword evidence="9" id="KW-1185">Reference proteome</keyword>
<keyword evidence="5 7" id="KW-0378">Hydrolase</keyword>
<dbReference type="PROSITE" id="PS00560">
    <property type="entry name" value="CARBOXYPEPT_SER_HIS"/>
    <property type="match status" value="1"/>
</dbReference>
<dbReference type="PANTHER" id="PTHR11802:SF472">
    <property type="entry name" value="SERINE CARBOXYPEPTIDASE CPVL-RELATED"/>
    <property type="match status" value="1"/>
</dbReference>
<feature type="signal peptide" evidence="7">
    <location>
        <begin position="1"/>
        <end position="20"/>
    </location>
</feature>
<name>A0ABD2MT31_9CUCU</name>
<evidence type="ECO:0000256" key="3">
    <source>
        <dbReference type="ARBA" id="ARBA00022670"/>
    </source>
</evidence>
<evidence type="ECO:0000256" key="5">
    <source>
        <dbReference type="ARBA" id="ARBA00022801"/>
    </source>
</evidence>
<evidence type="ECO:0000256" key="4">
    <source>
        <dbReference type="ARBA" id="ARBA00022729"/>
    </source>
</evidence>
<dbReference type="InterPro" id="IPR029058">
    <property type="entry name" value="AB_hydrolase_fold"/>
</dbReference>
<dbReference type="PROSITE" id="PS00131">
    <property type="entry name" value="CARBOXYPEPT_SER_SER"/>
    <property type="match status" value="1"/>
</dbReference>
<dbReference type="GO" id="GO:0004185">
    <property type="term" value="F:serine-type carboxypeptidase activity"/>
    <property type="evidence" value="ECO:0007669"/>
    <property type="project" value="UniProtKB-UniRule"/>
</dbReference>
<evidence type="ECO:0000256" key="2">
    <source>
        <dbReference type="ARBA" id="ARBA00022645"/>
    </source>
</evidence>
<comment type="similarity">
    <text evidence="1 7">Belongs to the peptidase S10 family.</text>
</comment>
<gene>
    <name evidence="8" type="ORF">HHI36_008614</name>
</gene>
<dbReference type="Pfam" id="PF00450">
    <property type="entry name" value="Peptidase_S10"/>
    <property type="match status" value="1"/>
</dbReference>
<sequence>MFRVTFVCLAICASLHLAYSRGRFPNFYKKIRTFPINVNEDYGEKLILTPYIENGLIQEARSLARVEYEAFQNITHYTGFFTVNKTHNSNLFAWFCPSESDSSDPVVLWLQGGPGSTSLFGLFSENGPFKMKNETEVILREKTWTKNNSMLYIDNPAGTGYSFTDKGGYVHDESQVGEELFQAIQQFFLLFPELRKNEFFITGESYGGHYIPAISHTILTKNMDLPDDLKINLKGLAIGDGWTDPINQLNYGEYLFQHGIVDSNTRQRMDKQRDKTIDLINQGKYDKARDANDKILDILTDVTGMTNVYNYLFALSSDDEPLMDAFIQTTPVRKAIHVGNATYHNGDEVDEALNGDVMKSVVHLLPDLLDNYRVLLYSGQVDIIVAYPLTINYLQKLNFSAAAEYKTAKRNTWYVDKDIAGFVKVAGNLTDLLVRDAGHMVPTDQPAWAFDLINRFTRNIPFDKPL</sequence>
<dbReference type="PRINTS" id="PR00724">
    <property type="entry name" value="CRBOXYPTASEC"/>
</dbReference>
<comment type="caution">
    <text evidence="8">The sequence shown here is derived from an EMBL/GenBank/DDBJ whole genome shotgun (WGS) entry which is preliminary data.</text>
</comment>
<dbReference type="PANTHER" id="PTHR11802">
    <property type="entry name" value="SERINE PROTEASE FAMILY S10 SERINE CARBOXYPEPTIDASE"/>
    <property type="match status" value="1"/>
</dbReference>
<protein>
    <recommendedName>
        <fullName evidence="7">Carboxypeptidase</fullName>
        <ecNumber evidence="7">3.4.16.-</ecNumber>
    </recommendedName>
</protein>
<evidence type="ECO:0000256" key="6">
    <source>
        <dbReference type="ARBA" id="ARBA00023180"/>
    </source>
</evidence>
<evidence type="ECO:0000256" key="7">
    <source>
        <dbReference type="RuleBase" id="RU361156"/>
    </source>
</evidence>
<dbReference type="InterPro" id="IPR033124">
    <property type="entry name" value="Ser_caboxypep_his_AS"/>
</dbReference>
<keyword evidence="2 7" id="KW-0121">Carboxypeptidase</keyword>
<evidence type="ECO:0000313" key="9">
    <source>
        <dbReference type="Proteomes" id="UP001516400"/>
    </source>
</evidence>
<dbReference type="EMBL" id="JABFTP020000021">
    <property type="protein sequence ID" value="KAL3269549.1"/>
    <property type="molecule type" value="Genomic_DNA"/>
</dbReference>
<proteinExistence type="inferred from homology"/>
<keyword evidence="3 7" id="KW-0645">Protease</keyword>
<dbReference type="FunFam" id="3.40.50.1820:FF:000096">
    <property type="entry name" value="Carboxypeptidase vitellogenic-like"/>
    <property type="match status" value="1"/>
</dbReference>
<organism evidence="8 9">
    <name type="scientific">Cryptolaemus montrouzieri</name>
    <dbReference type="NCBI Taxonomy" id="559131"/>
    <lineage>
        <taxon>Eukaryota</taxon>
        <taxon>Metazoa</taxon>
        <taxon>Ecdysozoa</taxon>
        <taxon>Arthropoda</taxon>
        <taxon>Hexapoda</taxon>
        <taxon>Insecta</taxon>
        <taxon>Pterygota</taxon>
        <taxon>Neoptera</taxon>
        <taxon>Endopterygota</taxon>
        <taxon>Coleoptera</taxon>
        <taxon>Polyphaga</taxon>
        <taxon>Cucujiformia</taxon>
        <taxon>Coccinelloidea</taxon>
        <taxon>Coccinellidae</taxon>
        <taxon>Scymninae</taxon>
        <taxon>Scymnini</taxon>
        <taxon>Cryptolaemus</taxon>
    </lineage>
</organism>
<dbReference type="InterPro" id="IPR018202">
    <property type="entry name" value="Ser_caboxypep_ser_AS"/>
</dbReference>
<dbReference type="SUPFAM" id="SSF53474">
    <property type="entry name" value="alpha/beta-Hydrolases"/>
    <property type="match status" value="1"/>
</dbReference>
<evidence type="ECO:0000256" key="1">
    <source>
        <dbReference type="ARBA" id="ARBA00009431"/>
    </source>
</evidence>
<feature type="chain" id="PRO_5044526116" description="Carboxypeptidase" evidence="7">
    <location>
        <begin position="21"/>
        <end position="466"/>
    </location>
</feature>
<keyword evidence="4 7" id="KW-0732">Signal</keyword>
<dbReference type="AlphaFoldDB" id="A0ABD2MT31"/>
<evidence type="ECO:0000313" key="8">
    <source>
        <dbReference type="EMBL" id="KAL3269549.1"/>
    </source>
</evidence>
<reference evidence="8 9" key="1">
    <citation type="journal article" date="2021" name="BMC Biol.">
        <title>Horizontally acquired antibacterial genes associated with adaptive radiation of ladybird beetles.</title>
        <authorList>
            <person name="Li H.S."/>
            <person name="Tang X.F."/>
            <person name="Huang Y.H."/>
            <person name="Xu Z.Y."/>
            <person name="Chen M.L."/>
            <person name="Du X.Y."/>
            <person name="Qiu B.Y."/>
            <person name="Chen P.T."/>
            <person name="Zhang W."/>
            <person name="Slipinski A."/>
            <person name="Escalona H.E."/>
            <person name="Waterhouse R.M."/>
            <person name="Zwick A."/>
            <person name="Pang H."/>
        </authorList>
    </citation>
    <scope>NUCLEOTIDE SEQUENCE [LARGE SCALE GENOMIC DNA]</scope>
    <source>
        <strain evidence="8">SYSU2018</strain>
    </source>
</reference>
<dbReference type="Gene3D" id="3.40.50.1820">
    <property type="entry name" value="alpha/beta hydrolase"/>
    <property type="match status" value="1"/>
</dbReference>
<dbReference type="Proteomes" id="UP001516400">
    <property type="component" value="Unassembled WGS sequence"/>
</dbReference>
<dbReference type="InterPro" id="IPR001563">
    <property type="entry name" value="Peptidase_S10"/>
</dbReference>
<dbReference type="GO" id="GO:0006508">
    <property type="term" value="P:proteolysis"/>
    <property type="evidence" value="ECO:0007669"/>
    <property type="project" value="UniProtKB-KW"/>
</dbReference>